<dbReference type="Proteomes" id="UP001596353">
    <property type="component" value="Unassembled WGS sequence"/>
</dbReference>
<accession>A0ABW2BC19</accession>
<gene>
    <name evidence="1" type="ORF">ACFQFQ_31370</name>
</gene>
<evidence type="ECO:0000313" key="2">
    <source>
        <dbReference type="Proteomes" id="UP001596353"/>
    </source>
</evidence>
<name>A0ABW2BC19_9RHOB</name>
<comment type="caution">
    <text evidence="1">The sequence shown here is derived from an EMBL/GenBank/DDBJ whole genome shotgun (WGS) entry which is preliminary data.</text>
</comment>
<proteinExistence type="predicted"/>
<dbReference type="EMBL" id="JBHSWG010000008">
    <property type="protein sequence ID" value="MFC6763087.1"/>
    <property type="molecule type" value="Genomic_DNA"/>
</dbReference>
<organism evidence="1 2">
    <name type="scientific">Sulfitobacter porphyrae</name>
    <dbReference type="NCBI Taxonomy" id="1246864"/>
    <lineage>
        <taxon>Bacteria</taxon>
        <taxon>Pseudomonadati</taxon>
        <taxon>Pseudomonadota</taxon>
        <taxon>Alphaproteobacteria</taxon>
        <taxon>Rhodobacterales</taxon>
        <taxon>Roseobacteraceae</taxon>
        <taxon>Sulfitobacter</taxon>
    </lineage>
</organism>
<sequence>MNYFLGIQLIKKKTAWPFQEGFIINGTAETHVFTDYRWNDGSVSRRQFVDPNSYDHTRITVRPISLKLPSSQDQ</sequence>
<keyword evidence="2" id="KW-1185">Reference proteome</keyword>
<protein>
    <submittedName>
        <fullName evidence="1">Uncharacterized protein</fullName>
    </submittedName>
</protein>
<reference evidence="2" key="1">
    <citation type="journal article" date="2019" name="Int. J. Syst. Evol. Microbiol.">
        <title>The Global Catalogue of Microorganisms (GCM) 10K type strain sequencing project: providing services to taxonomists for standard genome sequencing and annotation.</title>
        <authorList>
            <consortium name="The Broad Institute Genomics Platform"/>
            <consortium name="The Broad Institute Genome Sequencing Center for Infectious Disease"/>
            <person name="Wu L."/>
            <person name="Ma J."/>
        </authorList>
    </citation>
    <scope>NUCLEOTIDE SEQUENCE [LARGE SCALE GENOMIC DNA]</scope>
    <source>
        <strain evidence="2">CCUG 66188</strain>
    </source>
</reference>
<evidence type="ECO:0000313" key="1">
    <source>
        <dbReference type="EMBL" id="MFC6763087.1"/>
    </source>
</evidence>